<dbReference type="GO" id="GO:0015173">
    <property type="term" value="F:aromatic amino acid transmembrane transporter activity"/>
    <property type="evidence" value="ECO:0007669"/>
    <property type="project" value="TreeGrafter"/>
</dbReference>
<accession>A0A1I7S3I4</accession>
<dbReference type="eggNOG" id="KOG0471">
    <property type="taxonomic scope" value="Eukaryota"/>
</dbReference>
<evidence type="ECO:0000313" key="7">
    <source>
        <dbReference type="WBParaSite" id="BXY_0756500.1"/>
    </source>
</evidence>
<dbReference type="Gene3D" id="3.20.20.80">
    <property type="entry name" value="Glycosidases"/>
    <property type="match status" value="1"/>
</dbReference>
<sequence>MASEKLMVDPVGDLPVIDNGENAVKFTKDGESIDLKPEQKLIGLTKEQLEKYRNDPFWKSARYVVFTLFWIIWLIMFVGAILIVVMSPKCAPKKEQAWFQNSVAYQLFTPTFKDSDNDGVGDFLGIKEKLNDLRRVGITALWPTPLLKTDKNEFDPAAIVDSNLVDSRFGSEEDLKNLIDETHSLGLKFIADLPLTESTVTNITKKENKLVDINSNDVLTKLRKTAVYLLNLGVDGIHLAQYGLAYKFDASEKLDSLAGLIRTEAKENFHDNNPENLLLFADVQIQREQRNLNLYTRPLYRYPNATAQICHSVNFIECLSESARDGAGQVVRNASTLPLWQLGDVSRPRPSIRTADNLLPQATAALAAIQLFLPGSAAIYYGEELGLPPVNDVKSQHGLMAWSNEKNGGFSDIEGKPFFQQLSSQQIEKLNFEAQYKETHSPLKGFKKLAETKARDEVFIEGQLAVSKKDGLAIFSRILEGNEKAYILVVNFPNTNDSSPKVFTLNKNIVQNHAASHVELVWNQPNNAKNPSHIQLNDKLTLNPFEYVLLRVTVV</sequence>
<dbReference type="GO" id="GO:1904273">
    <property type="term" value="P:L-alanine import across plasma membrane"/>
    <property type="evidence" value="ECO:0007669"/>
    <property type="project" value="TreeGrafter"/>
</dbReference>
<dbReference type="InterPro" id="IPR031984">
    <property type="entry name" value="SLC3A2_N"/>
</dbReference>
<dbReference type="WBParaSite" id="BXY_0756500.1">
    <property type="protein sequence ID" value="BXY_0756500.1"/>
    <property type="gene ID" value="BXY_0756500"/>
</dbReference>
<keyword evidence="1" id="KW-0472">Membrane</keyword>
<feature type="domain" description="Glycosyl hydrolase family 13 catalytic" evidence="2">
    <location>
        <begin position="106"/>
        <end position="429"/>
    </location>
</feature>
<proteinExistence type="predicted"/>
<dbReference type="PANTHER" id="PTHR46673:SF1">
    <property type="entry name" value="4F2 CELL-SURFACE ANTIGEN HEAVY CHAIN"/>
    <property type="match status" value="1"/>
</dbReference>
<dbReference type="SUPFAM" id="SSF51445">
    <property type="entry name" value="(Trans)glycosidases"/>
    <property type="match status" value="1"/>
</dbReference>
<evidence type="ECO:0000313" key="5">
    <source>
        <dbReference type="Proteomes" id="UP000095284"/>
    </source>
</evidence>
<dbReference type="GO" id="GO:0015190">
    <property type="term" value="F:L-leucine transmembrane transporter activity"/>
    <property type="evidence" value="ECO:0007669"/>
    <property type="project" value="TreeGrafter"/>
</dbReference>
<dbReference type="InterPro" id="IPR042280">
    <property type="entry name" value="SLC3A2"/>
</dbReference>
<dbReference type="OrthoDB" id="1740265at2759"/>
<dbReference type="Proteomes" id="UP000582659">
    <property type="component" value="Unassembled WGS sequence"/>
</dbReference>
<keyword evidence="1" id="KW-1133">Transmembrane helix</keyword>
<keyword evidence="6" id="KW-1185">Reference proteome</keyword>
<dbReference type="Proteomes" id="UP000095284">
    <property type="component" value="Unplaced"/>
</dbReference>
<feature type="transmembrane region" description="Helical" evidence="1">
    <location>
        <begin position="63"/>
        <end position="86"/>
    </location>
</feature>
<dbReference type="Pfam" id="PF16028">
    <property type="entry name" value="SLC3A2_N"/>
    <property type="match status" value="1"/>
</dbReference>
<dbReference type="EMBL" id="CAJFDI010000004">
    <property type="protein sequence ID" value="CAD5226826.1"/>
    <property type="molecule type" value="Genomic_DNA"/>
</dbReference>
<dbReference type="GO" id="GO:0005975">
    <property type="term" value="P:carbohydrate metabolic process"/>
    <property type="evidence" value="ECO:0007669"/>
    <property type="project" value="InterPro"/>
</dbReference>
<dbReference type="SMR" id="A0A1I7S3I4"/>
<reference evidence="7" key="1">
    <citation type="submission" date="2016-11" db="UniProtKB">
        <authorList>
            <consortium name="WormBaseParasite"/>
        </authorList>
    </citation>
    <scope>IDENTIFICATION</scope>
</reference>
<dbReference type="Pfam" id="PF00128">
    <property type="entry name" value="Alpha-amylase"/>
    <property type="match status" value="2"/>
</dbReference>
<dbReference type="EMBL" id="CAJFCV020000004">
    <property type="protein sequence ID" value="CAG9116330.1"/>
    <property type="molecule type" value="Genomic_DNA"/>
</dbReference>
<dbReference type="SMART" id="SM00642">
    <property type="entry name" value="Aamy"/>
    <property type="match status" value="1"/>
</dbReference>
<name>A0A1I7S3I4_BURXY</name>
<evidence type="ECO:0000256" key="1">
    <source>
        <dbReference type="SAM" id="Phobius"/>
    </source>
</evidence>
<protein>
    <submittedName>
        <fullName evidence="3">(pine wood nematode) hypothetical protein</fullName>
    </submittedName>
    <submittedName>
        <fullName evidence="7">Aamy domain-containing protein</fullName>
    </submittedName>
</protein>
<dbReference type="GO" id="GO:0016324">
    <property type="term" value="C:apical plasma membrane"/>
    <property type="evidence" value="ECO:0007669"/>
    <property type="project" value="TreeGrafter"/>
</dbReference>
<dbReference type="GO" id="GO:0015823">
    <property type="term" value="P:phenylalanine transport"/>
    <property type="evidence" value="ECO:0007669"/>
    <property type="project" value="TreeGrafter"/>
</dbReference>
<dbReference type="CDD" id="cd00551">
    <property type="entry name" value="AmyAc_family"/>
    <property type="match status" value="1"/>
</dbReference>
<evidence type="ECO:0000313" key="4">
    <source>
        <dbReference type="EMBL" id="CAG9116330.1"/>
    </source>
</evidence>
<dbReference type="GO" id="GO:1903801">
    <property type="term" value="P:L-leucine import across plasma membrane"/>
    <property type="evidence" value="ECO:0007669"/>
    <property type="project" value="TreeGrafter"/>
</dbReference>
<dbReference type="InterPro" id="IPR006047">
    <property type="entry name" value="GH13_cat_dom"/>
</dbReference>
<evidence type="ECO:0000313" key="3">
    <source>
        <dbReference type="EMBL" id="CAD5226826.1"/>
    </source>
</evidence>
<dbReference type="InterPro" id="IPR017853">
    <property type="entry name" value="GH"/>
</dbReference>
<evidence type="ECO:0000259" key="2">
    <source>
        <dbReference type="SMART" id="SM00642"/>
    </source>
</evidence>
<reference evidence="4" key="2">
    <citation type="submission" date="2020-08" db="EMBL/GenBank/DDBJ databases">
        <authorList>
            <person name="Kikuchi T."/>
        </authorList>
    </citation>
    <scope>NUCLEOTIDE SEQUENCE</scope>
    <source>
        <strain evidence="3">Ka4C1</strain>
    </source>
</reference>
<keyword evidence="1" id="KW-0812">Transmembrane</keyword>
<organism evidence="5 7">
    <name type="scientific">Bursaphelenchus xylophilus</name>
    <name type="common">Pinewood nematode worm</name>
    <name type="synonym">Aphelenchoides xylophilus</name>
    <dbReference type="NCBI Taxonomy" id="6326"/>
    <lineage>
        <taxon>Eukaryota</taxon>
        <taxon>Metazoa</taxon>
        <taxon>Ecdysozoa</taxon>
        <taxon>Nematoda</taxon>
        <taxon>Chromadorea</taxon>
        <taxon>Rhabditida</taxon>
        <taxon>Tylenchina</taxon>
        <taxon>Tylenchomorpha</taxon>
        <taxon>Aphelenchoidea</taxon>
        <taxon>Aphelenchoididae</taxon>
        <taxon>Bursaphelenchus</taxon>
    </lineage>
</organism>
<evidence type="ECO:0000313" key="6">
    <source>
        <dbReference type="Proteomes" id="UP000659654"/>
    </source>
</evidence>
<dbReference type="Proteomes" id="UP000659654">
    <property type="component" value="Unassembled WGS sequence"/>
</dbReference>
<dbReference type="AlphaFoldDB" id="A0A1I7S3I4"/>
<dbReference type="GO" id="GO:0016323">
    <property type="term" value="C:basolateral plasma membrane"/>
    <property type="evidence" value="ECO:0007669"/>
    <property type="project" value="TreeGrafter"/>
</dbReference>
<dbReference type="PANTHER" id="PTHR46673">
    <property type="entry name" value="4F2 CELL-SURFACE ANTIGEN HEAVY CHAIN"/>
    <property type="match status" value="1"/>
</dbReference>
<gene>
    <name evidence="3" type="ORF">BXYJ_LOCUS9371</name>
</gene>
<dbReference type="GO" id="GO:0015180">
    <property type="term" value="F:L-alanine transmembrane transporter activity"/>
    <property type="evidence" value="ECO:0007669"/>
    <property type="project" value="TreeGrafter"/>
</dbReference>